<dbReference type="InterPro" id="IPR051938">
    <property type="entry name" value="Apopto_cytoskel_mod"/>
</dbReference>
<dbReference type="PROSITE" id="PS50076">
    <property type="entry name" value="DNAJ_2"/>
    <property type="match status" value="1"/>
</dbReference>
<feature type="non-terminal residue" evidence="3">
    <location>
        <position position="80"/>
    </location>
</feature>
<dbReference type="Pfam" id="PF00226">
    <property type="entry name" value="DnaJ"/>
    <property type="match status" value="1"/>
</dbReference>
<dbReference type="SUPFAM" id="SSF46565">
    <property type="entry name" value="Chaperone J-domain"/>
    <property type="match status" value="1"/>
</dbReference>
<reference evidence="3 4" key="1">
    <citation type="journal article" date="2011" name="Proc. Natl. Acad. Sci. U.S.A.">
        <title>Niche of harmful alga Aureococcus anophagefferens revealed through ecogenomics.</title>
        <authorList>
            <person name="Gobler C.J."/>
            <person name="Berry D.L."/>
            <person name="Dyhrman S.T."/>
            <person name="Wilhelm S.W."/>
            <person name="Salamov A."/>
            <person name="Lobanov A.V."/>
            <person name="Zhang Y."/>
            <person name="Collier J.L."/>
            <person name="Wurch L.L."/>
            <person name="Kustka A.B."/>
            <person name="Dill B.D."/>
            <person name="Shah M."/>
            <person name="VerBerkmoes N.C."/>
            <person name="Kuo A."/>
            <person name="Terry A."/>
            <person name="Pangilinan J."/>
            <person name="Lindquist E.A."/>
            <person name="Lucas S."/>
            <person name="Paulsen I.T."/>
            <person name="Hattenrath-Lehmann T.K."/>
            <person name="Talmage S.C."/>
            <person name="Walker E.A."/>
            <person name="Koch F."/>
            <person name="Burson A.M."/>
            <person name="Marcoval M.A."/>
            <person name="Tang Y.Z."/>
            <person name="Lecleir G.R."/>
            <person name="Coyne K.J."/>
            <person name="Berg G.M."/>
            <person name="Bertrand E.M."/>
            <person name="Saito M.A."/>
            <person name="Gladyshev V.N."/>
            <person name="Grigoriev I.V."/>
        </authorList>
    </citation>
    <scope>NUCLEOTIDE SEQUENCE [LARGE SCALE GENOMIC DNA]</scope>
    <source>
        <strain evidence="4">CCMP 1984</strain>
    </source>
</reference>
<dbReference type="Proteomes" id="UP000002729">
    <property type="component" value="Unassembled WGS sequence"/>
</dbReference>
<dbReference type="InParanoid" id="F0Y422"/>
<name>F0Y422_AURAN</name>
<dbReference type="GeneID" id="20218811"/>
<sequence length="80" mass="8914">DAYATLGVARGLADKDYKVAYLKQAKVWHPDLRPGDPEATRKFQELSAAYEQIKDQRLRAAYDARQTWGGGGERASGPFD</sequence>
<gene>
    <name evidence="3" type="ORF">AURANDRAFT_17312</name>
</gene>
<dbReference type="CDD" id="cd06257">
    <property type="entry name" value="DnaJ"/>
    <property type="match status" value="1"/>
</dbReference>
<proteinExistence type="predicted"/>
<dbReference type="InterPro" id="IPR036869">
    <property type="entry name" value="J_dom_sf"/>
</dbReference>
<feature type="non-terminal residue" evidence="3">
    <location>
        <position position="1"/>
    </location>
</feature>
<dbReference type="InterPro" id="IPR001623">
    <property type="entry name" value="DnaJ_domain"/>
</dbReference>
<dbReference type="SMART" id="SM00271">
    <property type="entry name" value="DnaJ"/>
    <property type="match status" value="1"/>
</dbReference>
<dbReference type="EMBL" id="GL833124">
    <property type="protein sequence ID" value="EGB10048.1"/>
    <property type="molecule type" value="Genomic_DNA"/>
</dbReference>
<dbReference type="PRINTS" id="PR00625">
    <property type="entry name" value="JDOMAIN"/>
</dbReference>
<dbReference type="OrthoDB" id="10250354at2759"/>
<dbReference type="PANTHER" id="PTHR44145">
    <property type="entry name" value="DNAJ HOMOLOG SUBFAMILY A MEMBER 3, MITOCHONDRIAL"/>
    <property type="match status" value="1"/>
</dbReference>
<keyword evidence="1" id="KW-0143">Chaperone</keyword>
<evidence type="ECO:0000313" key="4">
    <source>
        <dbReference type="Proteomes" id="UP000002729"/>
    </source>
</evidence>
<dbReference type="AlphaFoldDB" id="F0Y422"/>
<keyword evidence="4" id="KW-1185">Reference proteome</keyword>
<organism evidence="4">
    <name type="scientific">Aureococcus anophagefferens</name>
    <name type="common">Harmful bloom alga</name>
    <dbReference type="NCBI Taxonomy" id="44056"/>
    <lineage>
        <taxon>Eukaryota</taxon>
        <taxon>Sar</taxon>
        <taxon>Stramenopiles</taxon>
        <taxon>Ochrophyta</taxon>
        <taxon>Pelagophyceae</taxon>
        <taxon>Pelagomonadales</taxon>
        <taxon>Pelagomonadaceae</taxon>
        <taxon>Aureococcus</taxon>
    </lineage>
</organism>
<evidence type="ECO:0000256" key="1">
    <source>
        <dbReference type="ARBA" id="ARBA00023186"/>
    </source>
</evidence>
<evidence type="ECO:0000313" key="3">
    <source>
        <dbReference type="EMBL" id="EGB10048.1"/>
    </source>
</evidence>
<protein>
    <recommendedName>
        <fullName evidence="2">J domain-containing protein</fullName>
    </recommendedName>
</protein>
<accession>F0Y422</accession>
<dbReference type="KEGG" id="aaf:AURANDRAFT_17312"/>
<feature type="domain" description="J" evidence="2">
    <location>
        <begin position="1"/>
        <end position="66"/>
    </location>
</feature>
<dbReference type="Gene3D" id="1.10.287.110">
    <property type="entry name" value="DnaJ domain"/>
    <property type="match status" value="1"/>
</dbReference>
<dbReference type="eggNOG" id="KOG0715">
    <property type="taxonomic scope" value="Eukaryota"/>
</dbReference>
<evidence type="ECO:0000259" key="2">
    <source>
        <dbReference type="PROSITE" id="PS50076"/>
    </source>
</evidence>
<dbReference type="PANTHER" id="PTHR44145:SF3">
    <property type="entry name" value="DNAJ HOMOLOG SUBFAMILY A MEMBER 3, MITOCHONDRIAL"/>
    <property type="match status" value="1"/>
</dbReference>
<dbReference type="RefSeq" id="XP_009034885.1">
    <property type="nucleotide sequence ID" value="XM_009036637.1"/>
</dbReference>